<sequence length="262" mass="29846">MKYGPEEEREYNEFIRKRRQYVRFVTRQPATPAEKLEASRGGPHILEKPAKENFQTLKNNQKRRNDELAPLRRSTQPSRPYNKKRKIELTSINKEKSKMTTTISNSMPIINNHVPTASASHTHAPKTMDGATSDDNNHSRSWRPWEMQAKLDQFIPSISSSSSSSFSSSSERVGLNSTGVVPTEKETTRLETPVEHESSRNQPASIKSNHEEDQVPDKKKNDNAESTKSACSVKSTLLDRDALSIIYSEYEVERPKDPNYNL</sequence>
<feature type="compositionally biased region" description="Basic and acidic residues" evidence="1">
    <location>
        <begin position="183"/>
        <end position="199"/>
    </location>
</feature>
<feature type="compositionally biased region" description="Basic and acidic residues" evidence="1">
    <location>
        <begin position="208"/>
        <end position="225"/>
    </location>
</feature>
<dbReference type="AlphaFoldDB" id="A0ABD3VNB1"/>
<proteinExistence type="predicted"/>
<reference evidence="2 3" key="1">
    <citation type="submission" date="2024-11" db="EMBL/GenBank/DDBJ databases">
        <title>Chromosome-level genome assembly of the freshwater bivalve Anodonta woodiana.</title>
        <authorList>
            <person name="Chen X."/>
        </authorList>
    </citation>
    <scope>NUCLEOTIDE SEQUENCE [LARGE SCALE GENOMIC DNA]</scope>
    <source>
        <strain evidence="2">MN2024</strain>
        <tissue evidence="2">Gills</tissue>
    </source>
</reference>
<keyword evidence="3" id="KW-1185">Reference proteome</keyword>
<feature type="region of interest" description="Disordered" evidence="1">
    <location>
        <begin position="115"/>
        <end position="140"/>
    </location>
</feature>
<protein>
    <submittedName>
        <fullName evidence="2">Uncharacterized protein</fullName>
    </submittedName>
</protein>
<organism evidence="2 3">
    <name type="scientific">Sinanodonta woodiana</name>
    <name type="common">Chinese pond mussel</name>
    <name type="synonym">Anodonta woodiana</name>
    <dbReference type="NCBI Taxonomy" id="1069815"/>
    <lineage>
        <taxon>Eukaryota</taxon>
        <taxon>Metazoa</taxon>
        <taxon>Spiralia</taxon>
        <taxon>Lophotrochozoa</taxon>
        <taxon>Mollusca</taxon>
        <taxon>Bivalvia</taxon>
        <taxon>Autobranchia</taxon>
        <taxon>Heteroconchia</taxon>
        <taxon>Palaeoheterodonta</taxon>
        <taxon>Unionida</taxon>
        <taxon>Unionoidea</taxon>
        <taxon>Unionidae</taxon>
        <taxon>Unioninae</taxon>
        <taxon>Sinanodonta</taxon>
    </lineage>
</organism>
<evidence type="ECO:0000256" key="1">
    <source>
        <dbReference type="SAM" id="MobiDB-lite"/>
    </source>
</evidence>
<name>A0ABD3VNB1_SINWO</name>
<feature type="region of interest" description="Disordered" evidence="1">
    <location>
        <begin position="157"/>
        <end position="233"/>
    </location>
</feature>
<gene>
    <name evidence="2" type="ORF">ACJMK2_008762</name>
</gene>
<evidence type="ECO:0000313" key="2">
    <source>
        <dbReference type="EMBL" id="KAL3862816.1"/>
    </source>
</evidence>
<accession>A0ABD3VNB1</accession>
<dbReference type="Proteomes" id="UP001634394">
    <property type="component" value="Unassembled WGS sequence"/>
</dbReference>
<feature type="region of interest" description="Disordered" evidence="1">
    <location>
        <begin position="29"/>
        <end position="91"/>
    </location>
</feature>
<dbReference type="EMBL" id="JBJQND010000011">
    <property type="protein sequence ID" value="KAL3862816.1"/>
    <property type="molecule type" value="Genomic_DNA"/>
</dbReference>
<feature type="compositionally biased region" description="Low complexity" evidence="1">
    <location>
        <begin position="157"/>
        <end position="170"/>
    </location>
</feature>
<evidence type="ECO:0000313" key="3">
    <source>
        <dbReference type="Proteomes" id="UP001634394"/>
    </source>
</evidence>
<comment type="caution">
    <text evidence="2">The sequence shown here is derived from an EMBL/GenBank/DDBJ whole genome shotgun (WGS) entry which is preliminary data.</text>
</comment>